<gene>
    <name evidence="3" type="ORF">FHP91_03955</name>
</gene>
<organism evidence="3 4">
    <name type="scientific">Denitromonas halophila</name>
    <dbReference type="NCBI Taxonomy" id="1629404"/>
    <lineage>
        <taxon>Bacteria</taxon>
        <taxon>Pseudomonadati</taxon>
        <taxon>Pseudomonadota</taxon>
        <taxon>Betaproteobacteria</taxon>
        <taxon>Rhodocyclales</taxon>
        <taxon>Zoogloeaceae</taxon>
        <taxon>Denitromonas</taxon>
    </lineage>
</organism>
<feature type="signal peptide" evidence="1">
    <location>
        <begin position="1"/>
        <end position="26"/>
    </location>
</feature>
<evidence type="ECO:0000313" key="3">
    <source>
        <dbReference type="EMBL" id="TVO58826.1"/>
    </source>
</evidence>
<dbReference type="Gene3D" id="2.60.40.2130">
    <property type="entry name" value="F-spondin domain"/>
    <property type="match status" value="1"/>
</dbReference>
<comment type="caution">
    <text evidence="3">The sequence shown here is derived from an EMBL/GenBank/DDBJ whole genome shotgun (WGS) entry which is preliminary data.</text>
</comment>
<sequence length="267" mass="27139">MRHSLRFTALLAVSSAAFLAAPAAQAALIKIKVENLAPTAGTLFTPVWVGVHDGSFDLFDASAPASAQLERVAEDGNPGPLSTLFSSGMQGVVFGPGIGPGSPPIFGPGGSGEIVLDLGTGSTDLYLSFAAMILPSNDAFFGNGNPTAYKVRDGSNVNGQSIMILGSQIWDAGTEVNTEAAADTPVLGQMVADTGTAEGGVVALHGGFNAGGPILTAFPNADFTADGYQVARITISEVPEPGTLALLAGGLGMAGWMRRKRKVMTAM</sequence>
<dbReference type="AlphaFoldDB" id="A0A557R128"/>
<dbReference type="EMBL" id="VMNK01000003">
    <property type="protein sequence ID" value="TVO58826.1"/>
    <property type="molecule type" value="Genomic_DNA"/>
</dbReference>
<evidence type="ECO:0000313" key="4">
    <source>
        <dbReference type="Proteomes" id="UP000319502"/>
    </source>
</evidence>
<dbReference type="InterPro" id="IPR013424">
    <property type="entry name" value="Ice-binding_C"/>
</dbReference>
<dbReference type="NCBIfam" id="TIGR02595">
    <property type="entry name" value="PEP_CTERM"/>
    <property type="match status" value="1"/>
</dbReference>
<dbReference type="RefSeq" id="WP_144308347.1">
    <property type="nucleotide sequence ID" value="NZ_VMNK01000003.1"/>
</dbReference>
<name>A0A557R128_9RHOO</name>
<keyword evidence="1" id="KW-0732">Signal</keyword>
<reference evidence="3 4" key="1">
    <citation type="submission" date="2019-07" db="EMBL/GenBank/DDBJ databases">
        <title>The pathways for chlorine oxyanion respiration interact through the shared metabolite chlorate.</title>
        <authorList>
            <person name="Barnum T.P."/>
            <person name="Cheng Y."/>
            <person name="Hill K.A."/>
            <person name="Lucas L.N."/>
            <person name="Carlson H.K."/>
            <person name="Coates J.D."/>
        </authorList>
    </citation>
    <scope>NUCLEOTIDE SEQUENCE [LARGE SCALE GENOMIC DNA]</scope>
    <source>
        <strain evidence="3 4">SFB-3</strain>
    </source>
</reference>
<feature type="domain" description="Ice-binding protein C-terminal" evidence="2">
    <location>
        <begin position="238"/>
        <end position="261"/>
    </location>
</feature>
<dbReference type="OrthoDB" id="264824at2"/>
<proteinExistence type="predicted"/>
<dbReference type="Pfam" id="PF07589">
    <property type="entry name" value="PEP-CTERM"/>
    <property type="match status" value="1"/>
</dbReference>
<feature type="chain" id="PRO_5022138402" evidence="1">
    <location>
        <begin position="27"/>
        <end position="267"/>
    </location>
</feature>
<dbReference type="Proteomes" id="UP000319502">
    <property type="component" value="Unassembled WGS sequence"/>
</dbReference>
<evidence type="ECO:0000259" key="2">
    <source>
        <dbReference type="Pfam" id="PF07589"/>
    </source>
</evidence>
<protein>
    <submittedName>
        <fullName evidence="3">PEP-CTERM sorting domain-containing protein</fullName>
    </submittedName>
</protein>
<evidence type="ECO:0000256" key="1">
    <source>
        <dbReference type="SAM" id="SignalP"/>
    </source>
</evidence>
<dbReference type="InterPro" id="IPR038678">
    <property type="entry name" value="Spondin_N_sf"/>
</dbReference>
<accession>A0A557R128</accession>
<dbReference type="InterPro" id="IPR009465">
    <property type="entry name" value="Spondin_N"/>
</dbReference>
<keyword evidence="4" id="KW-1185">Reference proteome</keyword>
<dbReference type="NCBIfam" id="NF038123">
    <property type="entry name" value="NF038123_dom"/>
    <property type="match status" value="1"/>
</dbReference>